<sequence length="170" mass="18896">MDAGEPVVIYISSDEDEEEEDSTESDTASGDGGEGGAETSDDSDCVILEEDPFKPNEELSEIASDDSDDVLVTGVKGQAVVACRDYPHPRHLCVKFPFDTTSREIHCDQCHCYVCETLAPCVYWRSDETLSHCHATDKIKHWKTLRETKKNEIVLRLNNLNLGDSKSQPS</sequence>
<evidence type="ECO:0000313" key="2">
    <source>
        <dbReference type="EMBL" id="VFQ68290.1"/>
    </source>
</evidence>
<proteinExistence type="predicted"/>
<protein>
    <submittedName>
        <fullName evidence="2">Uncharacterized protein</fullName>
    </submittedName>
</protein>
<accession>A0A484KSH8</accession>
<dbReference type="PANTHER" id="PTHR33443:SF30">
    <property type="entry name" value="SARCOSINE DEHYDROGENASE-2C PROTEIN"/>
    <property type="match status" value="1"/>
</dbReference>
<dbReference type="EMBL" id="OOIL02000670">
    <property type="protein sequence ID" value="VFQ68290.1"/>
    <property type="molecule type" value="Genomic_DNA"/>
</dbReference>
<dbReference type="InterPro" id="IPR053234">
    <property type="entry name" value="RPM1_Interactor"/>
</dbReference>
<evidence type="ECO:0000313" key="3">
    <source>
        <dbReference type="Proteomes" id="UP000595140"/>
    </source>
</evidence>
<evidence type="ECO:0000256" key="1">
    <source>
        <dbReference type="SAM" id="MobiDB-lite"/>
    </source>
</evidence>
<dbReference type="OrthoDB" id="266020at2759"/>
<gene>
    <name evidence="2" type="ORF">CCAM_LOCUS10066</name>
</gene>
<feature type="compositionally biased region" description="Acidic residues" evidence="1">
    <location>
        <begin position="13"/>
        <end position="24"/>
    </location>
</feature>
<organism evidence="2 3">
    <name type="scientific">Cuscuta campestris</name>
    <dbReference type="NCBI Taxonomy" id="132261"/>
    <lineage>
        <taxon>Eukaryota</taxon>
        <taxon>Viridiplantae</taxon>
        <taxon>Streptophyta</taxon>
        <taxon>Embryophyta</taxon>
        <taxon>Tracheophyta</taxon>
        <taxon>Spermatophyta</taxon>
        <taxon>Magnoliopsida</taxon>
        <taxon>eudicotyledons</taxon>
        <taxon>Gunneridae</taxon>
        <taxon>Pentapetalae</taxon>
        <taxon>asterids</taxon>
        <taxon>lamiids</taxon>
        <taxon>Solanales</taxon>
        <taxon>Convolvulaceae</taxon>
        <taxon>Cuscuteae</taxon>
        <taxon>Cuscuta</taxon>
        <taxon>Cuscuta subgen. Grammica</taxon>
        <taxon>Cuscuta sect. Cleistogrammica</taxon>
    </lineage>
</organism>
<name>A0A484KSH8_9ASTE</name>
<dbReference type="AlphaFoldDB" id="A0A484KSH8"/>
<dbReference type="PANTHER" id="PTHR33443">
    <property type="entry name" value="ZGC:112980"/>
    <property type="match status" value="1"/>
</dbReference>
<reference evidence="2 3" key="1">
    <citation type="submission" date="2018-04" db="EMBL/GenBank/DDBJ databases">
        <authorList>
            <person name="Vogel A."/>
        </authorList>
    </citation>
    <scope>NUCLEOTIDE SEQUENCE [LARGE SCALE GENOMIC DNA]</scope>
</reference>
<dbReference type="Proteomes" id="UP000595140">
    <property type="component" value="Unassembled WGS sequence"/>
</dbReference>
<feature type="region of interest" description="Disordered" evidence="1">
    <location>
        <begin position="1"/>
        <end position="46"/>
    </location>
</feature>
<keyword evidence="3" id="KW-1185">Reference proteome</keyword>